<comment type="caution">
    <text evidence="2">The sequence shown here is derived from an EMBL/GenBank/DDBJ whole genome shotgun (WGS) entry which is preliminary data.</text>
</comment>
<protein>
    <submittedName>
        <fullName evidence="2">ABC transporter ATP binding/permease protein</fullName>
    </submittedName>
</protein>
<evidence type="ECO:0000256" key="1">
    <source>
        <dbReference type="SAM" id="Phobius"/>
    </source>
</evidence>
<evidence type="ECO:0000313" key="2">
    <source>
        <dbReference type="EMBL" id="KEQ44597.1"/>
    </source>
</evidence>
<keyword evidence="1" id="KW-0812">Transmembrane</keyword>
<gene>
    <name evidence="2" type="ORF">SK578_0693</name>
</gene>
<organism evidence="2 3">
    <name type="scientific">Streptococcus mitis</name>
    <dbReference type="NCBI Taxonomy" id="28037"/>
    <lineage>
        <taxon>Bacteria</taxon>
        <taxon>Bacillati</taxon>
        <taxon>Bacillota</taxon>
        <taxon>Bacilli</taxon>
        <taxon>Lactobacillales</taxon>
        <taxon>Streptococcaceae</taxon>
        <taxon>Streptococcus</taxon>
        <taxon>Streptococcus mitis group</taxon>
    </lineage>
</organism>
<dbReference type="EMBL" id="JPFY01000013">
    <property type="protein sequence ID" value="KEQ44597.1"/>
    <property type="molecule type" value="Genomic_DNA"/>
</dbReference>
<dbReference type="PATRIC" id="fig|28037.93.peg.653"/>
<reference evidence="2 3" key="1">
    <citation type="submission" date="2014-05" db="EMBL/GenBank/DDBJ databases">
        <authorList>
            <person name="Daugherty S.C."/>
            <person name="Tallon L.J."/>
            <person name="Sadzewicz L."/>
            <person name="Kilian M."/>
            <person name="Tettelin H."/>
        </authorList>
    </citation>
    <scope>NUCLEOTIDE SEQUENCE [LARGE SCALE GENOMIC DNA]</scope>
    <source>
        <strain evidence="2 3">SK578</strain>
    </source>
</reference>
<dbReference type="Proteomes" id="UP000028089">
    <property type="component" value="Unassembled WGS sequence"/>
</dbReference>
<dbReference type="AlphaFoldDB" id="A0A081QNS4"/>
<keyword evidence="1" id="KW-1133">Transmembrane helix</keyword>
<proteinExistence type="predicted"/>
<evidence type="ECO:0000313" key="3">
    <source>
        <dbReference type="Proteomes" id="UP000028089"/>
    </source>
</evidence>
<keyword evidence="1" id="KW-0472">Membrane</keyword>
<accession>A0A081QNS4</accession>
<feature type="transmembrane region" description="Helical" evidence="1">
    <location>
        <begin position="12"/>
        <end position="32"/>
    </location>
</feature>
<sequence length="123" mass="14310">MLRRFVSKIHLVLYFFSIAIIWLEAIITPALVQNIVASFTNQELGLLWKVLILGILGNLILLLGLAGKRYYYARLITDIDSENSRKISDLLFFLPQTVIEVIHHYTEEDLKHYDQVIHLSKEK</sequence>
<name>A0A081QNS4_STRMT</name>
<feature type="transmembrane region" description="Helical" evidence="1">
    <location>
        <begin position="44"/>
        <end position="66"/>
    </location>
</feature>